<protein>
    <submittedName>
        <fullName evidence="1">Conserved domain protein</fullName>
    </submittedName>
</protein>
<reference evidence="1 2" key="1">
    <citation type="submission" date="2011-02" db="EMBL/GenBank/DDBJ databases">
        <authorList>
            <person name="Weinstock G."/>
            <person name="Sodergren E."/>
            <person name="Clifton S."/>
            <person name="Fulton L."/>
            <person name="Fulton B."/>
            <person name="Courtney L."/>
            <person name="Fronick C."/>
            <person name="Harrison M."/>
            <person name="Strong C."/>
            <person name="Farmer C."/>
            <person name="Delahaunty K."/>
            <person name="Markovic C."/>
            <person name="Hall O."/>
            <person name="Minx P."/>
            <person name="Tomlinson C."/>
            <person name="Mitreva M."/>
            <person name="Hou S."/>
            <person name="Chen J."/>
            <person name="Wollam A."/>
            <person name="Pepin K.H."/>
            <person name="Johnson M."/>
            <person name="Bhonagiri V."/>
            <person name="Zhang X."/>
            <person name="Suruliraj S."/>
            <person name="Warren W."/>
            <person name="Chinwalla A."/>
            <person name="Mardis E.R."/>
            <person name="Wilson R.K."/>
        </authorList>
    </citation>
    <scope>NUCLEOTIDE SEQUENCE [LARGE SCALE GENOMIC DNA]</scope>
    <source>
        <strain evidence="1 2">YIT 12056</strain>
    </source>
</reference>
<evidence type="ECO:0000313" key="1">
    <source>
        <dbReference type="EMBL" id="EGF54404.1"/>
    </source>
</evidence>
<organism evidence="1 2">
    <name type="scientific">Bacteroides clarus YIT 12056</name>
    <dbReference type="NCBI Taxonomy" id="762984"/>
    <lineage>
        <taxon>Bacteria</taxon>
        <taxon>Pseudomonadati</taxon>
        <taxon>Bacteroidota</taxon>
        <taxon>Bacteroidia</taxon>
        <taxon>Bacteroidales</taxon>
        <taxon>Bacteroidaceae</taxon>
        <taxon>Bacteroides</taxon>
    </lineage>
</organism>
<comment type="caution">
    <text evidence="1">The sequence shown here is derived from an EMBL/GenBank/DDBJ whole genome shotgun (WGS) entry which is preliminary data.</text>
</comment>
<evidence type="ECO:0000313" key="2">
    <source>
        <dbReference type="Proteomes" id="UP000010321"/>
    </source>
</evidence>
<sequence>MRELVFGGTEQAGTLPAPFVLAVDVVPSVTLPQGDVPSFQSPGYFKGAGCAGHPRGAFVMYIRKQAVFIFLSVSVCVGDKVADGTSAGKDGDVEIGNGAGEYLLDVPVSLFHRFRPEGLVGEFIIGVDADGFSAEVYAYAVEPACTDIDIGRGICLKEGL</sequence>
<keyword evidence="2" id="KW-1185">Reference proteome</keyword>
<proteinExistence type="predicted"/>
<dbReference type="EMBL" id="AFBM01000005">
    <property type="protein sequence ID" value="EGF54404.1"/>
    <property type="molecule type" value="Genomic_DNA"/>
</dbReference>
<accession>A0ABN0CRQ7</accession>
<gene>
    <name evidence="1" type="ORF">HMPREF9445_00358</name>
</gene>
<dbReference type="Proteomes" id="UP000010321">
    <property type="component" value="Unassembled WGS sequence"/>
</dbReference>
<name>A0ABN0CRQ7_9BACE</name>